<dbReference type="InterPro" id="IPR000744">
    <property type="entry name" value="NSF_attach"/>
</dbReference>
<evidence type="ECO:0000256" key="8">
    <source>
        <dbReference type="RuleBase" id="RU367013"/>
    </source>
</evidence>
<dbReference type="GO" id="GO:0005483">
    <property type="term" value="F:soluble NSF attachment protein activity"/>
    <property type="evidence" value="ECO:0007669"/>
    <property type="project" value="UniProtKB-ARBA"/>
</dbReference>
<dbReference type="FunFam" id="1.25.40.10:FF:000049">
    <property type="entry name" value="Alpha-soluble NSF attachment protein-like"/>
    <property type="match status" value="1"/>
</dbReference>
<feature type="compositionally biased region" description="Basic and acidic residues" evidence="10">
    <location>
        <begin position="30"/>
        <end position="46"/>
    </location>
</feature>
<keyword evidence="6 8" id="KW-0472">Membrane</keyword>
<gene>
    <name evidence="11" type="ORF">Tsubulata_031086</name>
</gene>
<dbReference type="EMBL" id="JAKUCV010002739">
    <property type="protein sequence ID" value="KAJ4841579.1"/>
    <property type="molecule type" value="Genomic_DNA"/>
</dbReference>
<evidence type="ECO:0000256" key="1">
    <source>
        <dbReference type="ARBA" id="ARBA00004170"/>
    </source>
</evidence>
<reference evidence="11" key="1">
    <citation type="submission" date="2022-02" db="EMBL/GenBank/DDBJ databases">
        <authorList>
            <person name="Henning P.M."/>
            <person name="McCubbin A.G."/>
            <person name="Shore J.S."/>
        </authorList>
    </citation>
    <scope>NUCLEOTIDE SEQUENCE</scope>
    <source>
        <strain evidence="11">F60SS</strain>
        <tissue evidence="11">Leaves</tissue>
    </source>
</reference>
<feature type="region of interest" description="Disordered" evidence="10">
    <location>
        <begin position="30"/>
        <end position="54"/>
    </location>
</feature>
<evidence type="ECO:0000256" key="4">
    <source>
        <dbReference type="ARBA" id="ARBA00022892"/>
    </source>
</evidence>
<keyword evidence="7" id="KW-0802">TPR repeat</keyword>
<dbReference type="Pfam" id="PF14938">
    <property type="entry name" value="SNAP"/>
    <property type="match status" value="1"/>
</dbReference>
<comment type="caution">
    <text evidence="11">The sequence shown here is derived from an EMBL/GenBank/DDBJ whole genome shotgun (WGS) entry which is preliminary data.</text>
</comment>
<dbReference type="GO" id="GO:0019905">
    <property type="term" value="F:syntaxin binding"/>
    <property type="evidence" value="ECO:0007669"/>
    <property type="project" value="TreeGrafter"/>
</dbReference>
<feature type="coiled-coil region" evidence="9">
    <location>
        <begin position="198"/>
        <end position="225"/>
    </location>
</feature>
<proteinExistence type="inferred from homology"/>
<comment type="function">
    <text evidence="8">Required for vesicular transport between the endoplasmic reticulum and the Golgi apparatus.</text>
</comment>
<dbReference type="AlphaFoldDB" id="A0A9Q0G109"/>
<dbReference type="GO" id="GO:0005774">
    <property type="term" value="C:vacuolar membrane"/>
    <property type="evidence" value="ECO:0007669"/>
    <property type="project" value="TreeGrafter"/>
</dbReference>
<organism evidence="11 12">
    <name type="scientific">Turnera subulata</name>
    <dbReference type="NCBI Taxonomy" id="218843"/>
    <lineage>
        <taxon>Eukaryota</taxon>
        <taxon>Viridiplantae</taxon>
        <taxon>Streptophyta</taxon>
        <taxon>Embryophyta</taxon>
        <taxon>Tracheophyta</taxon>
        <taxon>Spermatophyta</taxon>
        <taxon>Magnoliopsida</taxon>
        <taxon>eudicotyledons</taxon>
        <taxon>Gunneridae</taxon>
        <taxon>Pentapetalae</taxon>
        <taxon>rosids</taxon>
        <taxon>fabids</taxon>
        <taxon>Malpighiales</taxon>
        <taxon>Passifloraceae</taxon>
        <taxon>Turnera</taxon>
    </lineage>
</organism>
<evidence type="ECO:0000256" key="7">
    <source>
        <dbReference type="PROSITE-ProRule" id="PRU00339"/>
    </source>
</evidence>
<dbReference type="PANTHER" id="PTHR13768">
    <property type="entry name" value="SOLUBLE NSF ATTACHMENT PROTEIN SNAP"/>
    <property type="match status" value="1"/>
</dbReference>
<evidence type="ECO:0008006" key="13">
    <source>
        <dbReference type="Google" id="ProtNLM"/>
    </source>
</evidence>
<dbReference type="InterPro" id="IPR019734">
    <property type="entry name" value="TPR_rpt"/>
</dbReference>
<name>A0A9Q0G109_9ROSI</name>
<evidence type="ECO:0000256" key="10">
    <source>
        <dbReference type="SAM" id="MobiDB-lite"/>
    </source>
</evidence>
<dbReference type="InterPro" id="IPR011990">
    <property type="entry name" value="TPR-like_helical_dom_sf"/>
</dbReference>
<dbReference type="PROSITE" id="PS50005">
    <property type="entry name" value="TPR"/>
    <property type="match status" value="1"/>
</dbReference>
<evidence type="ECO:0000313" key="11">
    <source>
        <dbReference type="EMBL" id="KAJ4841579.1"/>
    </source>
</evidence>
<dbReference type="GO" id="GO:0035494">
    <property type="term" value="P:SNARE complex disassembly"/>
    <property type="evidence" value="ECO:0007669"/>
    <property type="project" value="TreeGrafter"/>
</dbReference>
<evidence type="ECO:0000256" key="2">
    <source>
        <dbReference type="ARBA" id="ARBA00010050"/>
    </source>
</evidence>
<feature type="repeat" description="TPR" evidence="7">
    <location>
        <begin position="159"/>
        <end position="192"/>
    </location>
</feature>
<sequence>MLTNLILSPKFNRLLLTFYHSLFSPKKKSEFSPEVTETQREKREEETMSASMSRAEELEKKALRRMNSLNIFGSKYEDAAELFSQSANQFKLAKSWERAGSAFVKLSNCHLKLDSQHEAATAYADAAKCYKKTSSKGAISCLERAMDIFLDLGRYSQAAKYCKEIGELYEQDQDHEKAIMYFERAADYFETQDATSLANQCKLKVAELSAQLEQYQKAIAIYEEIARYSLGVNLLKYGVRGHLLNAGLCQLCRGDVVAITNALERYEDLDPTFSRTREYKFLSDLAAAYDEEDVPKFTAIVKEFDSFIKLDSWKVTVLLRVKNDLKAKELEDDLT</sequence>
<comment type="subcellular location">
    <subcellularLocation>
        <location evidence="1 8">Membrane</location>
        <topology evidence="1 8">Peripheral membrane protein</topology>
    </subcellularLocation>
</comment>
<reference evidence="11" key="2">
    <citation type="journal article" date="2023" name="Plants (Basel)">
        <title>Annotation of the Turnera subulata (Passifloraceae) Draft Genome Reveals the S-Locus Evolved after the Divergence of Turneroideae from Passifloroideae in a Stepwise Manner.</title>
        <authorList>
            <person name="Henning P.M."/>
            <person name="Roalson E.H."/>
            <person name="Mir W."/>
            <person name="McCubbin A.G."/>
            <person name="Shore J.S."/>
        </authorList>
    </citation>
    <scope>NUCLEOTIDE SEQUENCE</scope>
    <source>
        <strain evidence="11">F60SS</strain>
    </source>
</reference>
<comment type="similarity">
    <text evidence="2 8">Belongs to the SNAP family.</text>
</comment>
<dbReference type="GO" id="GO:0006886">
    <property type="term" value="P:intracellular protein transport"/>
    <property type="evidence" value="ECO:0007669"/>
    <property type="project" value="UniProtKB-UniRule"/>
</dbReference>
<dbReference type="CDD" id="cd15832">
    <property type="entry name" value="SNAP"/>
    <property type="match status" value="1"/>
</dbReference>
<accession>A0A9Q0G109</accession>
<evidence type="ECO:0000256" key="5">
    <source>
        <dbReference type="ARBA" id="ARBA00022927"/>
    </source>
</evidence>
<dbReference type="SUPFAM" id="SSF48452">
    <property type="entry name" value="TPR-like"/>
    <property type="match status" value="1"/>
</dbReference>
<dbReference type="Proteomes" id="UP001141552">
    <property type="component" value="Unassembled WGS sequence"/>
</dbReference>
<dbReference type="OrthoDB" id="9984275at2759"/>
<keyword evidence="12" id="KW-1185">Reference proteome</keyword>
<evidence type="ECO:0000256" key="6">
    <source>
        <dbReference type="ARBA" id="ARBA00023136"/>
    </source>
</evidence>
<dbReference type="GO" id="GO:0031201">
    <property type="term" value="C:SNARE complex"/>
    <property type="evidence" value="ECO:0007669"/>
    <property type="project" value="TreeGrafter"/>
</dbReference>
<keyword evidence="9" id="KW-0175">Coiled coil</keyword>
<keyword evidence="5 8" id="KW-0653">Protein transport</keyword>
<evidence type="ECO:0000256" key="9">
    <source>
        <dbReference type="SAM" id="Coils"/>
    </source>
</evidence>
<keyword evidence="3 8" id="KW-0813">Transport</keyword>
<keyword evidence="4 8" id="KW-0931">ER-Golgi transport</keyword>
<dbReference type="Gene3D" id="1.25.40.10">
    <property type="entry name" value="Tetratricopeptide repeat domain"/>
    <property type="match status" value="1"/>
</dbReference>
<protein>
    <recommendedName>
        <fullName evidence="13">NSF attachment protein</fullName>
    </recommendedName>
</protein>
<evidence type="ECO:0000256" key="3">
    <source>
        <dbReference type="ARBA" id="ARBA00022448"/>
    </source>
</evidence>
<dbReference type="PANTHER" id="PTHR13768:SF8">
    <property type="entry name" value="ALPHA-SOLUBLE NSF ATTACHMENT PROTEIN"/>
    <property type="match status" value="1"/>
</dbReference>
<evidence type="ECO:0000313" key="12">
    <source>
        <dbReference type="Proteomes" id="UP001141552"/>
    </source>
</evidence>
<dbReference type="PRINTS" id="PR00448">
    <property type="entry name" value="NSFATTACHMNT"/>
</dbReference>